<feature type="domain" description="ABC transporter" evidence="10">
    <location>
        <begin position="496"/>
        <end position="707"/>
    </location>
</feature>
<keyword evidence="3" id="KW-0813">Transport</keyword>
<dbReference type="STRING" id="426355.Mrad2831_3430"/>
<dbReference type="SMART" id="SM00382">
    <property type="entry name" value="AAA"/>
    <property type="match status" value="1"/>
</dbReference>
<dbReference type="InterPro" id="IPR003439">
    <property type="entry name" value="ABC_transporter-like_ATP-bd"/>
</dbReference>
<feature type="transmembrane region" description="Helical" evidence="9">
    <location>
        <begin position="39"/>
        <end position="60"/>
    </location>
</feature>
<dbReference type="GO" id="GO:0005886">
    <property type="term" value="C:plasma membrane"/>
    <property type="evidence" value="ECO:0007669"/>
    <property type="project" value="UniProtKB-SubCell"/>
</dbReference>
<evidence type="ECO:0000256" key="1">
    <source>
        <dbReference type="ARBA" id="ARBA00004651"/>
    </source>
</evidence>
<dbReference type="PANTHER" id="PTHR11384">
    <property type="entry name" value="ATP-BINDING CASSETTE, SUB-FAMILY D MEMBER"/>
    <property type="match status" value="1"/>
</dbReference>
<accession>B1LTN8</accession>
<dbReference type="GO" id="GO:0005524">
    <property type="term" value="F:ATP binding"/>
    <property type="evidence" value="ECO:0007669"/>
    <property type="project" value="UniProtKB-KW"/>
</dbReference>
<organism evidence="12 13">
    <name type="scientific">Methylobacterium radiotolerans (strain ATCC 27329 / DSM 1819 / JCM 2831 / NBRC 15690 / NCIMB 10815 / 0-1)</name>
    <dbReference type="NCBI Taxonomy" id="426355"/>
    <lineage>
        <taxon>Bacteria</taxon>
        <taxon>Pseudomonadati</taxon>
        <taxon>Pseudomonadota</taxon>
        <taxon>Alphaproteobacteria</taxon>
        <taxon>Hyphomicrobiales</taxon>
        <taxon>Methylobacteriaceae</taxon>
        <taxon>Methylobacterium</taxon>
    </lineage>
</organism>
<keyword evidence="7 9" id="KW-1133">Transmembrane helix</keyword>
<dbReference type="EMBL" id="CP001001">
    <property type="protein sequence ID" value="ACB25407.1"/>
    <property type="molecule type" value="Genomic_DNA"/>
</dbReference>
<feature type="domain" description="ABC transmembrane type-1" evidence="11">
    <location>
        <begin position="160"/>
        <end position="458"/>
    </location>
</feature>
<dbReference type="InterPro" id="IPR036640">
    <property type="entry name" value="ABC1_TM_sf"/>
</dbReference>
<protein>
    <submittedName>
        <fullName evidence="12">ABC transporter domain protein</fullName>
    </submittedName>
</protein>
<evidence type="ECO:0000256" key="5">
    <source>
        <dbReference type="ARBA" id="ARBA00022741"/>
    </source>
</evidence>
<proteinExistence type="inferred from homology"/>
<dbReference type="InterPro" id="IPR050835">
    <property type="entry name" value="ABC_transporter_sub-D"/>
</dbReference>
<dbReference type="KEGG" id="mrd:Mrad2831_3430"/>
<reference evidence="12 13" key="1">
    <citation type="submission" date="2008-03" db="EMBL/GenBank/DDBJ databases">
        <title>Complete sequence of chromosome of Methylobacterium radiotolerans JCM 2831.</title>
        <authorList>
            <consortium name="US DOE Joint Genome Institute"/>
            <person name="Copeland A."/>
            <person name="Lucas S."/>
            <person name="Lapidus A."/>
            <person name="Glavina del Rio T."/>
            <person name="Dalin E."/>
            <person name="Tice H."/>
            <person name="Bruce D."/>
            <person name="Goodwin L."/>
            <person name="Pitluck S."/>
            <person name="Kiss H."/>
            <person name="Brettin T."/>
            <person name="Detter J.C."/>
            <person name="Han C."/>
            <person name="Kuske C.R."/>
            <person name="Schmutz J."/>
            <person name="Larimer F."/>
            <person name="Land M."/>
            <person name="Hauser L."/>
            <person name="Kyrpides N."/>
            <person name="Mikhailova N."/>
            <person name="Marx C.J."/>
            <person name="Richardson P."/>
        </authorList>
    </citation>
    <scope>NUCLEOTIDE SEQUENCE [LARGE SCALE GENOMIC DNA]</scope>
    <source>
        <strain evidence="13">ATCC 27329 / DSM 1819 / JCM 2831 / NBRC 15690 / NCIMB 10815 / 0-1</strain>
    </source>
</reference>
<evidence type="ECO:0000256" key="7">
    <source>
        <dbReference type="ARBA" id="ARBA00022989"/>
    </source>
</evidence>
<dbReference type="PROSITE" id="PS00211">
    <property type="entry name" value="ABC_TRANSPORTER_1"/>
    <property type="match status" value="1"/>
</dbReference>
<dbReference type="Gene3D" id="1.20.1560.10">
    <property type="entry name" value="ABC transporter type 1, transmembrane domain"/>
    <property type="match status" value="1"/>
</dbReference>
<dbReference type="eggNOG" id="COG4178">
    <property type="taxonomic scope" value="Bacteria"/>
</dbReference>
<comment type="similarity">
    <text evidence="2">Belongs to the ABC transporter superfamily.</text>
</comment>
<dbReference type="InterPro" id="IPR003593">
    <property type="entry name" value="AAA+_ATPase"/>
</dbReference>
<evidence type="ECO:0000256" key="8">
    <source>
        <dbReference type="ARBA" id="ARBA00023136"/>
    </source>
</evidence>
<dbReference type="GO" id="GO:0140359">
    <property type="term" value="F:ABC-type transporter activity"/>
    <property type="evidence" value="ECO:0007669"/>
    <property type="project" value="InterPro"/>
</dbReference>
<dbReference type="InterPro" id="IPR027417">
    <property type="entry name" value="P-loop_NTPase"/>
</dbReference>
<dbReference type="InterPro" id="IPR017871">
    <property type="entry name" value="ABC_transporter-like_CS"/>
</dbReference>
<dbReference type="InterPro" id="IPR011527">
    <property type="entry name" value="ABC1_TM_dom"/>
</dbReference>
<evidence type="ECO:0000256" key="6">
    <source>
        <dbReference type="ARBA" id="ARBA00022840"/>
    </source>
</evidence>
<feature type="transmembrane region" description="Helical" evidence="9">
    <location>
        <begin position="12"/>
        <end position="33"/>
    </location>
</feature>
<sequence length="708" mass="77643">MGDRRVAALRTGLGIQAVLTALAALILLAFPGIPSPPLYVSLAGFAMAGILIASNGISAYLKVFVSVYGVGYLLLAGSKTVAAMGLLPPVVAALLPPAFAATGAVVFAAIVLGISHLEPIRAITNIADPYFANRDKPTKEIGLFRWFGTTEGRIGRNLVALSIFVNFADVALTLRFNFFYRDIYNSLQEYDANAFWYQLLWVFVPLATLNIAIGMFDLFVDSSLLIRWRTWLTHSLYERWLGNGTHYRIPFTDEEADNPDQRIQADVNSFIVQTTTLSIRLLSQAAQLVSFIVILWTLSRDFVVPFTDTVIPGFLVWLVIAYAVVGTWLTHLIGRPLIGLDFRQEQVEANFRFALARNRIYSEQIALLRGERAEASRLSSLFHSVIDNYVGIIFRRIKLIAFTFSYRQASVIFPMVLAAPSFFAKKITLGALQQTSQAFGQVQSSLSFFVDSYTTLAAYKANTIRLGSFRRAMTKAEALEAAGYGLVQGNDSAGDVTARDLVLALPNGKPIVTADALTLPRGGATLVTGPSGSGKSTLFRAIAGIWPFGKGRVDVPAGQSALLLPQRPYIPQGTLRGAVVYPNTTDQFLDAAIRDALTAAQLAHLVDHLDESDTWERRLSGGEQQRLAIARALLAKPEWLFLDEATASLDEPSEAALYRMLRERLPGTTIVSIGHRSTLDAFHDRRIALEPESGVFVPRVQRQPLPAE</sequence>
<dbReference type="PANTHER" id="PTHR11384:SF59">
    <property type="entry name" value="LYSOSOMAL COBALAMIN TRANSPORTER ABCD4"/>
    <property type="match status" value="1"/>
</dbReference>
<dbReference type="Proteomes" id="UP000006589">
    <property type="component" value="Chromosome"/>
</dbReference>
<dbReference type="PROSITE" id="PS50893">
    <property type="entry name" value="ABC_TRANSPORTER_2"/>
    <property type="match status" value="1"/>
</dbReference>
<dbReference type="GO" id="GO:0016887">
    <property type="term" value="F:ATP hydrolysis activity"/>
    <property type="evidence" value="ECO:0007669"/>
    <property type="project" value="InterPro"/>
</dbReference>
<keyword evidence="4 9" id="KW-0812">Transmembrane</keyword>
<feature type="transmembrane region" description="Helical" evidence="9">
    <location>
        <begin position="200"/>
        <end position="220"/>
    </location>
</feature>
<dbReference type="CDD" id="cd03223">
    <property type="entry name" value="ABCD_peroxisomal_ALDP"/>
    <property type="match status" value="1"/>
</dbReference>
<feature type="transmembrane region" description="Helical" evidence="9">
    <location>
        <begin position="310"/>
        <end position="333"/>
    </location>
</feature>
<keyword evidence="6" id="KW-0067">ATP-binding</keyword>
<evidence type="ECO:0000259" key="11">
    <source>
        <dbReference type="PROSITE" id="PS50929"/>
    </source>
</evidence>
<keyword evidence="8 9" id="KW-0472">Membrane</keyword>
<evidence type="ECO:0000313" key="13">
    <source>
        <dbReference type="Proteomes" id="UP000006589"/>
    </source>
</evidence>
<evidence type="ECO:0000259" key="10">
    <source>
        <dbReference type="PROSITE" id="PS50893"/>
    </source>
</evidence>
<evidence type="ECO:0000256" key="3">
    <source>
        <dbReference type="ARBA" id="ARBA00022448"/>
    </source>
</evidence>
<gene>
    <name evidence="12" type="ordered locus">Mrad2831_3430</name>
</gene>
<evidence type="ECO:0000256" key="9">
    <source>
        <dbReference type="SAM" id="Phobius"/>
    </source>
</evidence>
<dbReference type="AlphaFoldDB" id="B1LTN8"/>
<dbReference type="Gene3D" id="3.40.50.300">
    <property type="entry name" value="P-loop containing nucleotide triphosphate hydrolases"/>
    <property type="match status" value="1"/>
</dbReference>
<keyword evidence="5" id="KW-0547">Nucleotide-binding</keyword>
<feature type="transmembrane region" description="Helical" evidence="9">
    <location>
        <begin position="93"/>
        <end position="114"/>
    </location>
</feature>
<comment type="subcellular location">
    <subcellularLocation>
        <location evidence="1">Cell membrane</location>
        <topology evidence="1">Multi-pass membrane protein</topology>
    </subcellularLocation>
</comment>
<evidence type="ECO:0000256" key="4">
    <source>
        <dbReference type="ARBA" id="ARBA00022692"/>
    </source>
</evidence>
<dbReference type="SUPFAM" id="SSF90123">
    <property type="entry name" value="ABC transporter transmembrane region"/>
    <property type="match status" value="1"/>
</dbReference>
<evidence type="ECO:0000313" key="12">
    <source>
        <dbReference type="EMBL" id="ACB25407.1"/>
    </source>
</evidence>
<evidence type="ECO:0000256" key="2">
    <source>
        <dbReference type="ARBA" id="ARBA00005417"/>
    </source>
</evidence>
<dbReference type="PROSITE" id="PS50929">
    <property type="entry name" value="ABC_TM1F"/>
    <property type="match status" value="1"/>
</dbReference>
<name>B1LTN8_METRJ</name>
<dbReference type="SUPFAM" id="SSF52540">
    <property type="entry name" value="P-loop containing nucleoside triphosphate hydrolases"/>
    <property type="match status" value="1"/>
</dbReference>
<dbReference type="Pfam" id="PF06472">
    <property type="entry name" value="ABC_membrane_2"/>
    <property type="match status" value="1"/>
</dbReference>
<dbReference type="HOGENOM" id="CLU_007587_6_1_5"/>
<feature type="transmembrane region" description="Helical" evidence="9">
    <location>
        <begin position="67"/>
        <end position="87"/>
    </location>
</feature>
<dbReference type="Pfam" id="PF00005">
    <property type="entry name" value="ABC_tran"/>
    <property type="match status" value="1"/>
</dbReference>
<feature type="transmembrane region" description="Helical" evidence="9">
    <location>
        <begin position="158"/>
        <end position="180"/>
    </location>
</feature>